<dbReference type="Pfam" id="PF17927">
    <property type="entry name" value="Ins134_P3_kin_N"/>
    <property type="match status" value="1"/>
</dbReference>
<proteinExistence type="inferred from homology"/>
<feature type="binding site" evidence="11">
    <location>
        <position position="290"/>
    </location>
    <ligand>
        <name>Mg(2+)</name>
        <dbReference type="ChEBI" id="CHEBI:18420"/>
        <label>2</label>
    </ligand>
</feature>
<evidence type="ECO:0000313" key="15">
    <source>
        <dbReference type="Proteomes" id="UP001153076"/>
    </source>
</evidence>
<keyword evidence="5 9" id="KW-0547">Nucleotide-binding</keyword>
<feature type="binding site" evidence="11">
    <location>
        <position position="271"/>
    </location>
    <ligand>
        <name>Mg(2+)</name>
        <dbReference type="ChEBI" id="CHEBI:18420"/>
        <label>1</label>
    </ligand>
</feature>
<protein>
    <recommendedName>
        <fullName evidence="9">Inositol-tetrakisphosphate 1-kinase</fullName>
        <ecNumber evidence="9">2.7.1.134</ecNumber>
    </recommendedName>
</protein>
<dbReference type="OrthoDB" id="25308at2759"/>
<comment type="similarity">
    <text evidence="1 9">Belongs to the ITPK1 family.</text>
</comment>
<evidence type="ECO:0000256" key="7">
    <source>
        <dbReference type="ARBA" id="ARBA00022840"/>
    </source>
</evidence>
<feature type="binding site" evidence="10">
    <location>
        <position position="21"/>
    </location>
    <ligand>
        <name>1D-myo-inositol 1,3,4-trisphosphate</name>
        <dbReference type="ChEBI" id="CHEBI:58414"/>
    </ligand>
</feature>
<dbReference type="InterPro" id="IPR008656">
    <property type="entry name" value="Inositol_tetrakis-P_1-kinase"/>
</dbReference>
<feature type="binding site" evidence="10">
    <location>
        <position position="160"/>
    </location>
    <ligand>
        <name>1D-myo-inositol 1,3,4-trisphosphate</name>
        <dbReference type="ChEBI" id="CHEBI:58414"/>
    </ligand>
</feature>
<dbReference type="SUPFAM" id="SSF56059">
    <property type="entry name" value="Glutathione synthetase ATP-binding domain-like"/>
    <property type="match status" value="1"/>
</dbReference>
<keyword evidence="4 9" id="KW-0479">Metal-binding</keyword>
<gene>
    <name evidence="14" type="ORF">Cgig2_023369</name>
</gene>
<evidence type="ECO:0000259" key="12">
    <source>
        <dbReference type="Pfam" id="PF05770"/>
    </source>
</evidence>
<dbReference type="GO" id="GO:0032957">
    <property type="term" value="P:inositol trisphosphate metabolic process"/>
    <property type="evidence" value="ECO:0007669"/>
    <property type="project" value="InterPro"/>
</dbReference>
<dbReference type="Gene3D" id="3.30.470.20">
    <property type="entry name" value="ATP-grasp fold, B domain"/>
    <property type="match status" value="1"/>
</dbReference>
<feature type="binding site" evidence="10">
    <location>
        <position position="149"/>
    </location>
    <ligand>
        <name>ATP</name>
        <dbReference type="ChEBI" id="CHEBI:30616"/>
    </ligand>
</feature>
<comment type="catalytic activity">
    <reaction evidence="9">
        <text>1D-myo-inositol 3,4,5,6-tetrakisphosphate + ATP = 1D-myo-inositol 1,3,4,5,6-pentakisphosphate + ADP + H(+)</text>
        <dbReference type="Rhea" id="RHEA:12452"/>
        <dbReference type="ChEBI" id="CHEBI:15378"/>
        <dbReference type="ChEBI" id="CHEBI:30616"/>
        <dbReference type="ChEBI" id="CHEBI:57539"/>
        <dbReference type="ChEBI" id="CHEBI:57733"/>
        <dbReference type="ChEBI" id="CHEBI:456216"/>
        <dbReference type="EC" id="2.7.1.134"/>
    </reaction>
</comment>
<comment type="cofactor">
    <cofactor evidence="9 11">
        <name>Mg(2+)</name>
        <dbReference type="ChEBI" id="CHEBI:18420"/>
    </cofactor>
    <text evidence="9 11">Binds 2 magnesium ions per subunit.</text>
</comment>
<comment type="subunit">
    <text evidence="2 9">Monomer.</text>
</comment>
<evidence type="ECO:0000259" key="13">
    <source>
        <dbReference type="Pfam" id="PF17927"/>
    </source>
</evidence>
<dbReference type="PIRSF" id="PIRSF038186">
    <property type="entry name" value="ITPK"/>
    <property type="match status" value="1"/>
</dbReference>
<keyword evidence="6 9" id="KW-0418">Kinase</keyword>
<dbReference type="GO" id="GO:0052726">
    <property type="term" value="F:inositol-1,3,4-trisphosphate 5-kinase activity"/>
    <property type="evidence" value="ECO:0007669"/>
    <property type="project" value="InterPro"/>
</dbReference>
<dbReference type="Proteomes" id="UP001153076">
    <property type="component" value="Unassembled WGS sequence"/>
</dbReference>
<feature type="binding site" evidence="10">
    <location>
        <position position="292"/>
    </location>
    <ligand>
        <name>1D-myo-inositol 1,3,4-trisphosphate</name>
        <dbReference type="ChEBI" id="CHEBI:58414"/>
    </ligand>
</feature>
<feature type="binding site" evidence="10">
    <location>
        <position position="192"/>
    </location>
    <ligand>
        <name>1D-myo-inositol 1,3,4-trisphosphate</name>
        <dbReference type="ChEBI" id="CHEBI:58414"/>
    </ligand>
</feature>
<dbReference type="GO" id="GO:0052725">
    <property type="term" value="F:inositol-1,3,4-trisphosphate 6-kinase activity"/>
    <property type="evidence" value="ECO:0007669"/>
    <property type="project" value="InterPro"/>
</dbReference>
<keyword evidence="7 9" id="KW-0067">ATP-binding</keyword>
<evidence type="ECO:0000256" key="9">
    <source>
        <dbReference type="PIRNR" id="PIRNR038186"/>
    </source>
</evidence>
<feature type="domain" description="Inositol-tetrakisphosphate 1-kinase N-terminal" evidence="13">
    <location>
        <begin position="12"/>
        <end position="91"/>
    </location>
</feature>
<evidence type="ECO:0000256" key="5">
    <source>
        <dbReference type="ARBA" id="ARBA00022741"/>
    </source>
</evidence>
<keyword evidence="3 9" id="KW-0808">Transferase</keyword>
<feature type="binding site" evidence="10">
    <location>
        <position position="97"/>
    </location>
    <ligand>
        <name>ATP</name>
        <dbReference type="ChEBI" id="CHEBI:30616"/>
    </ligand>
</feature>
<evidence type="ECO:0000256" key="10">
    <source>
        <dbReference type="PIRSR" id="PIRSR038186-1"/>
    </source>
</evidence>
<dbReference type="GO" id="GO:0005524">
    <property type="term" value="F:ATP binding"/>
    <property type="evidence" value="ECO:0007669"/>
    <property type="project" value="UniProtKB-KW"/>
</dbReference>
<reference evidence="14" key="1">
    <citation type="submission" date="2022-04" db="EMBL/GenBank/DDBJ databases">
        <title>Carnegiea gigantea Genome sequencing and assembly v2.</title>
        <authorList>
            <person name="Copetti D."/>
            <person name="Sanderson M.J."/>
            <person name="Burquez A."/>
            <person name="Wojciechowski M.F."/>
        </authorList>
    </citation>
    <scope>NUCLEOTIDE SEQUENCE</scope>
    <source>
        <strain evidence="14">SGP5-SGP5p</strain>
        <tissue evidence="14">Aerial part</tissue>
    </source>
</reference>
<dbReference type="GO" id="GO:0005737">
    <property type="term" value="C:cytoplasm"/>
    <property type="evidence" value="ECO:0007669"/>
    <property type="project" value="TreeGrafter"/>
</dbReference>
<evidence type="ECO:0000256" key="3">
    <source>
        <dbReference type="ARBA" id="ARBA00022679"/>
    </source>
</evidence>
<dbReference type="EMBL" id="JAKOGI010001701">
    <property type="protein sequence ID" value="KAJ8424364.1"/>
    <property type="molecule type" value="Genomic_DNA"/>
</dbReference>
<name>A0A9Q1GRR0_9CARY</name>
<evidence type="ECO:0000256" key="11">
    <source>
        <dbReference type="PIRSR" id="PIRSR038186-2"/>
    </source>
</evidence>
<dbReference type="PANTHER" id="PTHR14217">
    <property type="entry name" value="INOSITOL-TETRAKISPHOSPHATE 1-KINASE"/>
    <property type="match status" value="1"/>
</dbReference>
<dbReference type="GO" id="GO:0000287">
    <property type="term" value="F:magnesium ion binding"/>
    <property type="evidence" value="ECO:0007669"/>
    <property type="project" value="InterPro"/>
</dbReference>
<evidence type="ECO:0000313" key="14">
    <source>
        <dbReference type="EMBL" id="KAJ8424364.1"/>
    </source>
</evidence>
<feature type="binding site" evidence="11">
    <location>
        <position position="290"/>
    </location>
    <ligand>
        <name>Mg(2+)</name>
        <dbReference type="ChEBI" id="CHEBI:18420"/>
        <label>1</label>
    </ligand>
</feature>
<evidence type="ECO:0000256" key="4">
    <source>
        <dbReference type="ARBA" id="ARBA00022723"/>
    </source>
</evidence>
<dbReference type="InterPro" id="IPR040464">
    <property type="entry name" value="InsP(3)kin_ATP-grasp"/>
</dbReference>
<dbReference type="Pfam" id="PF05770">
    <property type="entry name" value="Ins134_P3_kin"/>
    <property type="match status" value="1"/>
</dbReference>
<comment type="caution">
    <text evidence="14">The sequence shown here is derived from an EMBL/GenBank/DDBJ whole genome shotgun (WGS) entry which is preliminary data.</text>
</comment>
<feature type="binding site" evidence="10">
    <location>
        <begin position="181"/>
        <end position="192"/>
    </location>
    <ligand>
        <name>ATP</name>
        <dbReference type="ChEBI" id="CHEBI:30616"/>
    </ligand>
</feature>
<evidence type="ECO:0000256" key="1">
    <source>
        <dbReference type="ARBA" id="ARBA00009601"/>
    </source>
</evidence>
<keyword evidence="15" id="KW-1185">Reference proteome</keyword>
<dbReference type="EC" id="2.7.1.134" evidence="9"/>
<dbReference type="AlphaFoldDB" id="A0A9Q1GRR0"/>
<organism evidence="14 15">
    <name type="scientific">Carnegiea gigantea</name>
    <dbReference type="NCBI Taxonomy" id="171969"/>
    <lineage>
        <taxon>Eukaryota</taxon>
        <taxon>Viridiplantae</taxon>
        <taxon>Streptophyta</taxon>
        <taxon>Embryophyta</taxon>
        <taxon>Tracheophyta</taxon>
        <taxon>Spermatophyta</taxon>
        <taxon>Magnoliopsida</taxon>
        <taxon>eudicotyledons</taxon>
        <taxon>Gunneridae</taxon>
        <taxon>Pentapetalae</taxon>
        <taxon>Caryophyllales</taxon>
        <taxon>Cactineae</taxon>
        <taxon>Cactaceae</taxon>
        <taxon>Cactoideae</taxon>
        <taxon>Echinocereeae</taxon>
        <taxon>Carnegiea</taxon>
    </lineage>
</organism>
<accession>A0A9Q1GRR0</accession>
<feature type="binding site" evidence="10">
    <location>
        <position position="207"/>
    </location>
    <ligand>
        <name>ATP</name>
        <dbReference type="ChEBI" id="CHEBI:30616"/>
    </ligand>
</feature>
<feature type="binding site" evidence="10">
    <location>
        <position position="62"/>
    </location>
    <ligand>
        <name>1D-myo-inositol 1,3,4-trisphosphate</name>
        <dbReference type="ChEBI" id="CHEBI:58414"/>
    </ligand>
</feature>
<evidence type="ECO:0000256" key="8">
    <source>
        <dbReference type="ARBA" id="ARBA00022842"/>
    </source>
</evidence>
<feature type="binding site" evidence="10">
    <location>
        <position position="296"/>
    </location>
    <ligand>
        <name>1D-myo-inositol 1,3,4-trisphosphate</name>
        <dbReference type="ChEBI" id="CHEBI:58414"/>
    </ligand>
</feature>
<evidence type="ECO:0000256" key="6">
    <source>
        <dbReference type="ARBA" id="ARBA00022777"/>
    </source>
</evidence>
<dbReference type="PANTHER" id="PTHR14217:SF24">
    <property type="entry name" value="INOSITOL-TETRAKISPHOSPHATE 1-KINASE 1"/>
    <property type="match status" value="1"/>
</dbReference>
<comment type="function">
    <text evidence="9">Kinase that can phosphorylate various inositol polyphosphate such as Ins(3,4,5,6)P4 or Ins(1,3,4)P3.</text>
</comment>
<evidence type="ECO:0000256" key="2">
    <source>
        <dbReference type="ARBA" id="ARBA00011245"/>
    </source>
</evidence>
<feature type="domain" description="Inositol 1,3,4-trisphosphate 5/6-kinase ATP-grasp" evidence="12">
    <location>
        <begin position="116"/>
        <end position="312"/>
    </location>
</feature>
<sequence>MGNGEGGGDGIRVGYALPLKKVDTLITPSLVTCAQQRGIHLIPIDLHKPLIDQGPFHCLVHKIYSDDWNRQLLDFKSKNHSVLIIDSPDAIQRLHNRISMLDFVNQLSPSPFPISFGIPRQIVVDDSNAQLLNDPNNLLKFISFPAIAKPLVADGSAKSHEMSLVFNAQALIELRPPVVLQEFVDHGGVVFKVYVAGNHVKCVKRRSLPDASRQLQSQAQGGILTFSQISNLADDKGANCLDDAQVPPVDFVEFMAKNLRQALTLHLFNFDMIRDRRVSAELGIRYLVIDINYFPGYAKIPGYEAMLTDFLYDVVKNTRDNKDADLQHERQGQMGNAAE</sequence>
<feature type="binding site" evidence="11">
    <location>
        <position position="292"/>
    </location>
    <ligand>
        <name>Mg(2+)</name>
        <dbReference type="ChEBI" id="CHEBI:18420"/>
        <label>2</label>
    </ligand>
</feature>
<keyword evidence="8 9" id="KW-0460">Magnesium</keyword>
<dbReference type="GO" id="GO:0047325">
    <property type="term" value="F:inositol-3,4,5,6-tetrakisphosphate 1-kinase activity"/>
    <property type="evidence" value="ECO:0007669"/>
    <property type="project" value="UniProtKB-EC"/>
</dbReference>
<dbReference type="InterPro" id="IPR041429">
    <property type="entry name" value="ITPK1_N"/>
</dbReference>